<dbReference type="Proteomes" id="UP000557717">
    <property type="component" value="Unassembled WGS sequence"/>
</dbReference>
<keyword evidence="2" id="KW-1185">Reference proteome</keyword>
<dbReference type="RefSeq" id="WP_184020140.1">
    <property type="nucleotide sequence ID" value="NZ_JACHFD010000016.1"/>
</dbReference>
<organism evidence="1 2">
    <name type="scientific">Haloferula luteola</name>
    <dbReference type="NCBI Taxonomy" id="595692"/>
    <lineage>
        <taxon>Bacteria</taxon>
        <taxon>Pseudomonadati</taxon>
        <taxon>Verrucomicrobiota</taxon>
        <taxon>Verrucomicrobiia</taxon>
        <taxon>Verrucomicrobiales</taxon>
        <taxon>Verrucomicrobiaceae</taxon>
        <taxon>Haloferula</taxon>
    </lineage>
</organism>
<evidence type="ECO:0000313" key="1">
    <source>
        <dbReference type="EMBL" id="MBB5352799.1"/>
    </source>
</evidence>
<dbReference type="Gene3D" id="2.30.110.20">
    <property type="entry name" value="Hcp1-like"/>
    <property type="match status" value="1"/>
</dbReference>
<dbReference type="InterPro" id="IPR008514">
    <property type="entry name" value="T6SS_Hcp"/>
</dbReference>
<name>A0A840VG52_9BACT</name>
<dbReference type="Pfam" id="PF05638">
    <property type="entry name" value="T6SS_HCP"/>
    <property type="match status" value="1"/>
</dbReference>
<dbReference type="AlphaFoldDB" id="A0A840VG52"/>
<dbReference type="EMBL" id="JACHFD010000016">
    <property type="protein sequence ID" value="MBB5352799.1"/>
    <property type="molecule type" value="Genomic_DNA"/>
</dbReference>
<dbReference type="InterPro" id="IPR036624">
    <property type="entry name" value="Hcp1-lik_sf"/>
</dbReference>
<comment type="caution">
    <text evidence="1">The sequence shown here is derived from an EMBL/GenBank/DDBJ whole genome shotgun (WGS) entry which is preliminary data.</text>
</comment>
<gene>
    <name evidence="1" type="ORF">HNR46_003047</name>
</gene>
<proteinExistence type="predicted"/>
<dbReference type="SUPFAM" id="SSF141452">
    <property type="entry name" value="Hcp1-like"/>
    <property type="match status" value="1"/>
</dbReference>
<reference evidence="1 2" key="1">
    <citation type="submission" date="2020-08" db="EMBL/GenBank/DDBJ databases">
        <title>Genomic Encyclopedia of Type Strains, Phase IV (KMG-IV): sequencing the most valuable type-strain genomes for metagenomic binning, comparative biology and taxonomic classification.</title>
        <authorList>
            <person name="Goeker M."/>
        </authorList>
    </citation>
    <scope>NUCLEOTIDE SEQUENCE [LARGE SCALE GENOMIC DNA]</scope>
    <source>
        <strain evidence="1 2">YC6886</strain>
    </source>
</reference>
<sequence>MSRIGVIAPLIGWMVSAGFAEAQYLQLAEDLPGEATDVGHEDWIEITGYVLKGPDGGGKETSFSLQKAIDRSSPLLLEACLTGRRFDGAVLEWMLPDDEKSVFCRLEMDGVFVTAVRPSAMGDDAFSEEVAFAVTRLTYRYRADSKDEVEVSLDGISQDGDDDGMADAWELEYGLDLESDDGALDLDHDGQSNLSEFLAGTDPTSGSSFFKVEIEIDPEAPEQWRLRWNSQEGVSYRILWSPDLLTPFVELQQVVGEAESTQKEVMRQASLGFFKVERLP</sequence>
<evidence type="ECO:0000313" key="2">
    <source>
        <dbReference type="Proteomes" id="UP000557717"/>
    </source>
</evidence>
<protein>
    <submittedName>
        <fullName evidence="1">Type VI protein secretion system component Hcp</fullName>
    </submittedName>
</protein>
<accession>A0A840VG52</accession>